<reference evidence="1 2" key="1">
    <citation type="journal article" date="2014" name="Agronomy (Basel)">
        <title>A Draft Genome Sequence for Ensete ventricosum, the Drought-Tolerant Tree Against Hunger.</title>
        <authorList>
            <person name="Harrison J."/>
            <person name="Moore K.A."/>
            <person name="Paszkiewicz K."/>
            <person name="Jones T."/>
            <person name="Grant M."/>
            <person name="Ambacheew D."/>
            <person name="Muzemil S."/>
            <person name="Studholme D.J."/>
        </authorList>
    </citation>
    <scope>NUCLEOTIDE SEQUENCE [LARGE SCALE GENOMIC DNA]</scope>
</reference>
<sequence>MITSHLDATDGRSSVWEEFASCFLKILTSSVADYEDRVSANGQGGSAAIISSNKIPRVFTAGQARESWKVRCRWWLTRHFGKNVYLQDMQYSKLSNELYGDWKLLATKAASASHIYGPNFEYVMAYLSMGEAHRRITDYLSRFSDAVSSQDAAALSPLLAVSSNSASLQSLADALNVFQVLHHTLHSCRPPRFLSFGS</sequence>
<evidence type="ECO:0000313" key="1">
    <source>
        <dbReference type="EMBL" id="RRT74388.1"/>
    </source>
</evidence>
<dbReference type="InterPro" id="IPR039495">
    <property type="entry name" value="TAF1A"/>
</dbReference>
<dbReference type="AlphaFoldDB" id="A0A427ADR5"/>
<dbReference type="Pfam" id="PF14929">
    <property type="entry name" value="TAF1_subA"/>
    <property type="match status" value="1"/>
</dbReference>
<organism evidence="1 2">
    <name type="scientific">Ensete ventricosum</name>
    <name type="common">Abyssinian banana</name>
    <name type="synonym">Musa ensete</name>
    <dbReference type="NCBI Taxonomy" id="4639"/>
    <lineage>
        <taxon>Eukaryota</taxon>
        <taxon>Viridiplantae</taxon>
        <taxon>Streptophyta</taxon>
        <taxon>Embryophyta</taxon>
        <taxon>Tracheophyta</taxon>
        <taxon>Spermatophyta</taxon>
        <taxon>Magnoliopsida</taxon>
        <taxon>Liliopsida</taxon>
        <taxon>Zingiberales</taxon>
        <taxon>Musaceae</taxon>
        <taxon>Ensete</taxon>
    </lineage>
</organism>
<proteinExistence type="predicted"/>
<name>A0A427ADR5_ENSVE</name>
<dbReference type="PANTHER" id="PTHR36720:SF1">
    <property type="entry name" value="TAF RNA POLYMERASE I SUBUNIT A"/>
    <property type="match status" value="1"/>
</dbReference>
<dbReference type="PANTHER" id="PTHR36720">
    <property type="entry name" value="TAF RNA POLYMERASE I SUBUNIT A"/>
    <property type="match status" value="1"/>
</dbReference>
<dbReference type="Proteomes" id="UP000287651">
    <property type="component" value="Unassembled WGS sequence"/>
</dbReference>
<evidence type="ECO:0000313" key="2">
    <source>
        <dbReference type="Proteomes" id="UP000287651"/>
    </source>
</evidence>
<protein>
    <submittedName>
        <fullName evidence="1">Uncharacterized protein</fullName>
    </submittedName>
</protein>
<dbReference type="GO" id="GO:0006360">
    <property type="term" value="P:transcription by RNA polymerase I"/>
    <property type="evidence" value="ECO:0007669"/>
    <property type="project" value="InterPro"/>
</dbReference>
<comment type="caution">
    <text evidence="1">The sequence shown here is derived from an EMBL/GenBank/DDBJ whole genome shotgun (WGS) entry which is preliminary data.</text>
</comment>
<dbReference type="EMBL" id="AMZH03002787">
    <property type="protein sequence ID" value="RRT74388.1"/>
    <property type="molecule type" value="Genomic_DNA"/>
</dbReference>
<dbReference type="GO" id="GO:0000120">
    <property type="term" value="C:RNA polymerase I transcription regulator complex"/>
    <property type="evidence" value="ECO:0007669"/>
    <property type="project" value="InterPro"/>
</dbReference>
<gene>
    <name evidence="1" type="ORF">B296_00025856</name>
</gene>
<accession>A0A427ADR5</accession>